<gene>
    <name evidence="2" type="ORF">HID58_006031</name>
</gene>
<dbReference type="InterPro" id="IPR050592">
    <property type="entry name" value="GDSL_lipolytic_enzyme"/>
</dbReference>
<dbReference type="PROSITE" id="PS01098">
    <property type="entry name" value="LIPASE_GDSL_SER"/>
    <property type="match status" value="2"/>
</dbReference>
<dbReference type="PANTHER" id="PTHR45642">
    <property type="entry name" value="GDSL ESTERASE/LIPASE EXL3"/>
    <property type="match status" value="1"/>
</dbReference>
<dbReference type="PANTHER" id="PTHR45642:SF99">
    <property type="entry name" value="GDSL ESTERASE_LIPASE EXL6"/>
    <property type="match status" value="1"/>
</dbReference>
<dbReference type="Gene3D" id="3.40.50.1110">
    <property type="entry name" value="SGNH hydrolase"/>
    <property type="match status" value="2"/>
</dbReference>
<evidence type="ECO:0000256" key="1">
    <source>
        <dbReference type="ARBA" id="ARBA00008668"/>
    </source>
</evidence>
<comment type="similarity">
    <text evidence="1">Belongs to the 'GDSL' lipolytic enzyme family.</text>
</comment>
<name>A0ABQ8EA94_BRANA</name>
<comment type="caution">
    <text evidence="2">The sequence shown here is derived from an EMBL/GenBank/DDBJ whole genome shotgun (WGS) entry which is preliminary data.</text>
</comment>
<keyword evidence="3" id="KW-1185">Reference proteome</keyword>
<proteinExistence type="inferred from homology"/>
<dbReference type="SUPFAM" id="SSF52266">
    <property type="entry name" value="SGNH hydrolase"/>
    <property type="match status" value="1"/>
</dbReference>
<dbReference type="CDD" id="cd01837">
    <property type="entry name" value="SGNH_plant_lipase_like"/>
    <property type="match status" value="2"/>
</dbReference>
<dbReference type="InterPro" id="IPR036514">
    <property type="entry name" value="SGNH_hydro_sf"/>
</dbReference>
<feature type="non-terminal residue" evidence="2">
    <location>
        <position position="1"/>
    </location>
</feature>
<evidence type="ECO:0000313" key="2">
    <source>
        <dbReference type="EMBL" id="KAH0938570.1"/>
    </source>
</evidence>
<dbReference type="InterPro" id="IPR001087">
    <property type="entry name" value="GDSL"/>
</dbReference>
<dbReference type="Pfam" id="PF00657">
    <property type="entry name" value="Lipase_GDSL"/>
    <property type="match status" value="2"/>
</dbReference>
<dbReference type="Proteomes" id="UP000824890">
    <property type="component" value="Unassembled WGS sequence"/>
</dbReference>
<dbReference type="EMBL" id="JAGKQM010000002">
    <property type="protein sequence ID" value="KAH0938570.1"/>
    <property type="molecule type" value="Genomic_DNA"/>
</dbReference>
<accession>A0ABQ8EA94</accession>
<organism evidence="2 3">
    <name type="scientific">Brassica napus</name>
    <name type="common">Rape</name>
    <dbReference type="NCBI Taxonomy" id="3708"/>
    <lineage>
        <taxon>Eukaryota</taxon>
        <taxon>Viridiplantae</taxon>
        <taxon>Streptophyta</taxon>
        <taxon>Embryophyta</taxon>
        <taxon>Tracheophyta</taxon>
        <taxon>Spermatophyta</taxon>
        <taxon>Magnoliopsida</taxon>
        <taxon>eudicotyledons</taxon>
        <taxon>Gunneridae</taxon>
        <taxon>Pentapetalae</taxon>
        <taxon>rosids</taxon>
        <taxon>malvids</taxon>
        <taxon>Brassicales</taxon>
        <taxon>Brassicaceae</taxon>
        <taxon>Brassiceae</taxon>
        <taxon>Brassica</taxon>
    </lineage>
</organism>
<sequence length="813" mass="91792">SIMQGGPEKLSFNRSTGTFGNHQKTIELHNQYKALEERAVFCLKAKDKVIEEMTRKSLAKEAQLKKALAEAEFWKKSLEQKSAVCSDLAGRLLEIRRRETKTKVVAERKYAEEAESSTGENSDNVLDTARTRGCKRRPVDANGSFPALLAFGDSILDTGNNNFLLTFMRANIWPYGRSYTMKVPTGRFGNGRVFSDIIAEGLGIKKTLPAARKFFIAPSDLKTGVCFASGGAGVDPVTSRLMRVLKPSDQISDYKKYIMKLKVVAPTQANSIIANAVYLVSQGNNDLGISFFMTRSAFMRGYVTSGLYTTRLTSWNKKFMKQMYDQGARKFAVMGVIPLGCLPMTRVFGRCNLFGNMLAERYNGKLRNGVKTWPSEAGFRGAKFVYVDMFGTLMDVMKNYRKYGFSNANNGCCCMPTAIIPCINPHNHVFYDFVHPSEKAYKTISKRLILVLTLFSIYCLSSAAGQNKSFSALFAFGDSILDTGNNNRLLTLLKGNFWPYGWNYDYKIPTGRFGNGRVFTDMKKKIYLILYIENTLWRKLYFHVVKSSDIAQELGVKRVVPAYRRLRRIKPDDLKTGVCFASGGSGIDHLTSRTLGVLSTGDQIGDFKKYLKKLKNATKNKKEMKKIISNAVFLISEGNNDIGYFVTPARLRLRSIDTYTSDMVFWTKAFLQDLYDLGARKFAVMGVIPVGCLPFHRFLFGGVFAWCNFMMNRISEDFNTKLQKALIGYEVEKSFKGAKFVYVDMYGSIMDLINHPKAYGFTEAKRSCCCMVTSIIPCRNPDEYVFYDFAHPTMKTYEVISKPLVYQMRKGLA</sequence>
<reference evidence="2 3" key="1">
    <citation type="submission" date="2021-05" db="EMBL/GenBank/DDBJ databases">
        <title>Genome Assembly of Synthetic Allotetraploid Brassica napus Reveals Homoeologous Exchanges between Subgenomes.</title>
        <authorList>
            <person name="Davis J.T."/>
        </authorList>
    </citation>
    <scope>NUCLEOTIDE SEQUENCE [LARGE SCALE GENOMIC DNA]</scope>
    <source>
        <strain evidence="3">cv. Da-Ae</strain>
        <tissue evidence="2">Seedling</tissue>
    </source>
</reference>
<protein>
    <submittedName>
        <fullName evidence="2">Uncharacterized protein</fullName>
    </submittedName>
</protein>
<dbReference type="InterPro" id="IPR035669">
    <property type="entry name" value="SGNH_plant_lipase-like"/>
</dbReference>
<evidence type="ECO:0000313" key="3">
    <source>
        <dbReference type="Proteomes" id="UP000824890"/>
    </source>
</evidence>
<dbReference type="InterPro" id="IPR008265">
    <property type="entry name" value="Lipase_GDSL_AS"/>
</dbReference>